<evidence type="ECO:0000256" key="2">
    <source>
        <dbReference type="ARBA" id="ARBA00006555"/>
    </source>
</evidence>
<dbReference type="Gene3D" id="3.30.1150.10">
    <property type="match status" value="1"/>
</dbReference>
<evidence type="ECO:0000313" key="13">
    <source>
        <dbReference type="EMBL" id="UUP15980.1"/>
    </source>
</evidence>
<evidence type="ECO:0000256" key="9">
    <source>
        <dbReference type="ARBA" id="ARBA00023136"/>
    </source>
</evidence>
<evidence type="ECO:0000259" key="12">
    <source>
        <dbReference type="PROSITE" id="PS52015"/>
    </source>
</evidence>
<dbReference type="PANTHER" id="PTHR33446">
    <property type="entry name" value="PROTEIN TONB-RELATED"/>
    <property type="match status" value="1"/>
</dbReference>
<organism evidence="13 14">
    <name type="scientific">Nitratireductor thuwali</name>
    <dbReference type="NCBI Taxonomy" id="2267699"/>
    <lineage>
        <taxon>Bacteria</taxon>
        <taxon>Pseudomonadati</taxon>
        <taxon>Pseudomonadota</taxon>
        <taxon>Alphaproteobacteria</taxon>
        <taxon>Hyphomicrobiales</taxon>
        <taxon>Phyllobacteriaceae</taxon>
        <taxon>Nitratireductor</taxon>
    </lineage>
</organism>
<keyword evidence="5 10" id="KW-0997">Cell inner membrane</keyword>
<dbReference type="InterPro" id="IPR051045">
    <property type="entry name" value="TonB-dependent_transducer"/>
</dbReference>
<dbReference type="PROSITE" id="PS52015">
    <property type="entry name" value="TONB_CTD"/>
    <property type="match status" value="1"/>
</dbReference>
<evidence type="ECO:0000256" key="4">
    <source>
        <dbReference type="ARBA" id="ARBA00022475"/>
    </source>
</evidence>
<feature type="compositionally biased region" description="Low complexity" evidence="11">
    <location>
        <begin position="105"/>
        <end position="125"/>
    </location>
</feature>
<keyword evidence="4 10" id="KW-1003">Cell membrane</keyword>
<feature type="compositionally biased region" description="Low complexity" evidence="11">
    <location>
        <begin position="198"/>
        <end position="207"/>
    </location>
</feature>
<reference evidence="13 14" key="1">
    <citation type="submission" date="2018-07" db="EMBL/GenBank/DDBJ databases">
        <title>Genome sequence of Nitratireductor thuwali#1536.</title>
        <authorList>
            <person name="Michoud G."/>
            <person name="Merlino G."/>
            <person name="Sefrji F.O."/>
            <person name="Daffonchio D."/>
        </authorList>
    </citation>
    <scope>NUCLEOTIDE SEQUENCE [LARGE SCALE GENOMIC DNA]</scope>
    <source>
        <strain evidence="14">Nit1536</strain>
    </source>
</reference>
<keyword evidence="10" id="KW-0735">Signal-anchor</keyword>
<comment type="function">
    <text evidence="10">Interacts with outer membrane receptor proteins that carry out high-affinity binding and energy dependent uptake into the periplasmic space of specific substrates. It could act to transduce energy from the cytoplasmic membrane to specific energy-requiring processes in the outer membrane, resulting in the release into the periplasm of ligands bound by these outer membrane proteins.</text>
</comment>
<dbReference type="RefSeq" id="WP_338528443.1">
    <property type="nucleotide sequence ID" value="NZ_CP030941.1"/>
</dbReference>
<evidence type="ECO:0000256" key="1">
    <source>
        <dbReference type="ARBA" id="ARBA00004383"/>
    </source>
</evidence>
<dbReference type="PANTHER" id="PTHR33446:SF2">
    <property type="entry name" value="PROTEIN TONB"/>
    <property type="match status" value="1"/>
</dbReference>
<evidence type="ECO:0000256" key="6">
    <source>
        <dbReference type="ARBA" id="ARBA00022692"/>
    </source>
</evidence>
<evidence type="ECO:0000313" key="14">
    <source>
        <dbReference type="Proteomes" id="UP001342418"/>
    </source>
</evidence>
<evidence type="ECO:0000256" key="11">
    <source>
        <dbReference type="SAM" id="MobiDB-lite"/>
    </source>
</evidence>
<keyword evidence="14" id="KW-1185">Reference proteome</keyword>
<dbReference type="InterPro" id="IPR003538">
    <property type="entry name" value="TonB"/>
</dbReference>
<dbReference type="Pfam" id="PF03544">
    <property type="entry name" value="TonB_C"/>
    <property type="match status" value="1"/>
</dbReference>
<comment type="subcellular location">
    <subcellularLocation>
        <location evidence="1 10">Cell inner membrane</location>
        <topology evidence="1 10">Single-pass membrane protein</topology>
        <orientation evidence="1 10">Periplasmic side</orientation>
    </subcellularLocation>
</comment>
<dbReference type="EMBL" id="CP030941">
    <property type="protein sequence ID" value="UUP15980.1"/>
    <property type="molecule type" value="Genomic_DNA"/>
</dbReference>
<evidence type="ECO:0000256" key="8">
    <source>
        <dbReference type="ARBA" id="ARBA00022989"/>
    </source>
</evidence>
<feature type="compositionally biased region" description="Low complexity" evidence="11">
    <location>
        <begin position="166"/>
        <end position="186"/>
    </location>
</feature>
<keyword evidence="7 10" id="KW-0653">Protein transport</keyword>
<evidence type="ECO:0000256" key="7">
    <source>
        <dbReference type="ARBA" id="ARBA00022927"/>
    </source>
</evidence>
<dbReference type="Proteomes" id="UP001342418">
    <property type="component" value="Chromosome"/>
</dbReference>
<dbReference type="SUPFAM" id="SSF74653">
    <property type="entry name" value="TolA/TonB C-terminal domain"/>
    <property type="match status" value="1"/>
</dbReference>
<name>A0ABY5MD41_9HYPH</name>
<evidence type="ECO:0000256" key="10">
    <source>
        <dbReference type="RuleBase" id="RU362123"/>
    </source>
</evidence>
<keyword evidence="8" id="KW-1133">Transmembrane helix</keyword>
<accession>A0ABY5MD41</accession>
<feature type="domain" description="TonB C-terminal" evidence="12">
    <location>
        <begin position="227"/>
        <end position="317"/>
    </location>
</feature>
<sequence>MRRGASWKWTAALVLSGILHAGAVAYVLPSADEAKIAGGSASEIAVEGTAFADMTAAGAPAETVEPEAQPDTTVMPVEPAATAVEPVEQSVVQTAEVTPEPVLTPEVEQAQPVTQEVQPVEQMPETADAAPVEGVEPEPAQETVAALANVPRPTPRPDYTPPPKPVRQAAAPARKAASPSPAKKAAGAGGNDERNARRGSAGQARSGASGGEQTARATRQGNAAVSNYPGKVVSKLRRALRYPRQAKRDGLRGEVHVAFTISSGGGVTGIRIVRSSGSPVLDQAAVETVRRAAPFPAIPSAAGRTNWPFTVPLAFVR</sequence>
<dbReference type="NCBIfam" id="TIGR01352">
    <property type="entry name" value="tonB_Cterm"/>
    <property type="match status" value="1"/>
</dbReference>
<feature type="compositionally biased region" description="Pro residues" evidence="11">
    <location>
        <begin position="152"/>
        <end position="165"/>
    </location>
</feature>
<keyword evidence="6" id="KW-0812">Transmembrane</keyword>
<evidence type="ECO:0000256" key="3">
    <source>
        <dbReference type="ARBA" id="ARBA00022448"/>
    </source>
</evidence>
<feature type="compositionally biased region" description="Polar residues" evidence="11">
    <location>
        <begin position="215"/>
        <end position="225"/>
    </location>
</feature>
<dbReference type="InterPro" id="IPR037682">
    <property type="entry name" value="TonB_C"/>
</dbReference>
<dbReference type="InterPro" id="IPR006260">
    <property type="entry name" value="TonB/TolA_C"/>
</dbReference>
<feature type="region of interest" description="Disordered" evidence="11">
    <location>
        <begin position="99"/>
        <end position="229"/>
    </location>
</feature>
<dbReference type="PRINTS" id="PR01374">
    <property type="entry name" value="TONBPROTEIN"/>
</dbReference>
<protein>
    <recommendedName>
        <fullName evidence="10">Protein TonB</fullName>
    </recommendedName>
</protein>
<keyword evidence="9" id="KW-0472">Membrane</keyword>
<proteinExistence type="inferred from homology"/>
<evidence type="ECO:0000256" key="5">
    <source>
        <dbReference type="ARBA" id="ARBA00022519"/>
    </source>
</evidence>
<keyword evidence="3 10" id="KW-0813">Transport</keyword>
<comment type="similarity">
    <text evidence="2 10">Belongs to the TonB family.</text>
</comment>
<gene>
    <name evidence="13" type="ORF">NTH_00420</name>
</gene>